<sequence length="650" mass="69798">MERPGSPEPALPVQGAGPVAGVSVAKMEGAPGEEVVTGACSKLFECACMKRWLPPTYREELYHILRLAGPLLLSRILNISMPFVITIFCGQMGNVELAGYALASVTLNVTTNATGHGLALACDTLISQTYGSKNMKRVGVILQRSSLIMLLFCLPCWALLINAENLLLLLRQNADVARIAQLYVMIFLPAVPAMFLYHLQVSYLQNQGIILPQTYTAGVANVFNLGANFLLISVLDLGVVGSAIANSLSQIVSCLLLFAYIKWRKLYEKTWGGWTTECLQDWGSYMKLATPSALMMCLEWWMWEIGGFLAGALGEKDLAALHMLFEIGAIAYMFPLGISAAVSVRVGNALGAGNTSRALVACKLALVLAGVIAVVQGIVMGCCKSVTGKIFTSDIGILEIVSHNVTVFICLQVFDSVLCVCNGILIGSGLQKIVAVSTLFSYYCIGLPVGAGLMFGAHLRILGLWVGLSTCVFIQMVFFLVLIFKLNWKKITRKAQLRAGKALVLTTMCPPSTVNEVMLQDVADIPDIPQWNSEAAPKTDGYGPVSTQDQGVTAAHETEENNTHAGGTEKDAEQTKSASSTKSEKKLPISELIKRRGLTLLTLTLVLVVGVIVHIAVPAPEPSVSTNFTLNWGNGSTPTPLTSLNLTSSF</sequence>
<reference evidence="8 9" key="1">
    <citation type="submission" date="2018-11" db="EMBL/GenBank/DDBJ databases">
        <authorList>
            <person name="Lopez-Roques C."/>
            <person name="Donnadieu C."/>
            <person name="Bouchez O."/>
            <person name="Klopp C."/>
            <person name="Cabau C."/>
            <person name="Zahm M."/>
        </authorList>
    </citation>
    <scope>NUCLEOTIDE SEQUENCE [LARGE SCALE GENOMIC DNA]</scope>
    <source>
        <strain evidence="8">RS831</strain>
        <tissue evidence="8">Whole body</tissue>
    </source>
</reference>
<dbReference type="CDD" id="cd13132">
    <property type="entry name" value="MATE_eukaryotic"/>
    <property type="match status" value="1"/>
</dbReference>
<evidence type="ECO:0000256" key="5">
    <source>
        <dbReference type="ARBA" id="ARBA00023136"/>
    </source>
</evidence>
<dbReference type="InterPro" id="IPR045069">
    <property type="entry name" value="MATE_euk"/>
</dbReference>
<dbReference type="Pfam" id="PF01554">
    <property type="entry name" value="MatE"/>
    <property type="match status" value="2"/>
</dbReference>
<feature type="transmembrane region" description="Helical" evidence="6">
    <location>
        <begin position="180"/>
        <end position="197"/>
    </location>
</feature>
<dbReference type="AlphaFoldDB" id="A0A3S2LYA2"/>
<dbReference type="PANTHER" id="PTHR11206">
    <property type="entry name" value="MULTIDRUG RESISTANCE PROTEIN"/>
    <property type="match status" value="1"/>
</dbReference>
<keyword evidence="5 6" id="KW-0472">Membrane</keyword>
<feature type="transmembrane region" description="Helical" evidence="6">
    <location>
        <begin position="282"/>
        <end position="303"/>
    </location>
</feature>
<feature type="transmembrane region" description="Helical" evidence="6">
    <location>
        <begin position="237"/>
        <end position="261"/>
    </location>
</feature>
<keyword evidence="9" id="KW-1185">Reference proteome</keyword>
<gene>
    <name evidence="8" type="ORF">OJAV_G00140470</name>
</gene>
<dbReference type="GO" id="GO:1990961">
    <property type="term" value="P:xenobiotic detoxification by transmembrane export across the plasma membrane"/>
    <property type="evidence" value="ECO:0007669"/>
    <property type="project" value="InterPro"/>
</dbReference>
<evidence type="ECO:0000313" key="9">
    <source>
        <dbReference type="Proteomes" id="UP000283210"/>
    </source>
</evidence>
<keyword evidence="4 6" id="KW-1133">Transmembrane helix</keyword>
<protein>
    <recommendedName>
        <fullName evidence="6">Multidrug and toxin extrusion protein</fullName>
    </recommendedName>
</protein>
<name>A0A3S2LYA2_ORYJA</name>
<evidence type="ECO:0000256" key="4">
    <source>
        <dbReference type="ARBA" id="ARBA00022989"/>
    </source>
</evidence>
<dbReference type="Proteomes" id="UP000283210">
    <property type="component" value="Chromosome 14"/>
</dbReference>
<feature type="region of interest" description="Disordered" evidence="7">
    <location>
        <begin position="535"/>
        <end position="586"/>
    </location>
</feature>
<evidence type="ECO:0000256" key="2">
    <source>
        <dbReference type="ARBA" id="ARBA00010199"/>
    </source>
</evidence>
<feature type="transmembrane region" description="Helical" evidence="6">
    <location>
        <begin position="461"/>
        <end position="484"/>
    </location>
</feature>
<feature type="transmembrane region" description="Helical" evidence="6">
    <location>
        <begin position="433"/>
        <end position="455"/>
    </location>
</feature>
<comment type="subcellular location">
    <subcellularLocation>
        <location evidence="1">Membrane</location>
        <topology evidence="1">Multi-pass membrane protein</topology>
    </subcellularLocation>
</comment>
<dbReference type="NCBIfam" id="TIGR00797">
    <property type="entry name" value="matE"/>
    <property type="match status" value="1"/>
</dbReference>
<accession>A0A3S2LYA2</accession>
<evidence type="ECO:0000256" key="3">
    <source>
        <dbReference type="ARBA" id="ARBA00022692"/>
    </source>
</evidence>
<evidence type="ECO:0000256" key="6">
    <source>
        <dbReference type="RuleBase" id="RU004914"/>
    </source>
</evidence>
<feature type="transmembrane region" description="Helical" evidence="6">
    <location>
        <begin position="598"/>
        <end position="617"/>
    </location>
</feature>
<feature type="transmembrane region" description="Helical" evidence="6">
    <location>
        <begin position="141"/>
        <end position="160"/>
    </location>
</feature>
<keyword evidence="3 6" id="KW-0812">Transmembrane</keyword>
<evidence type="ECO:0000256" key="1">
    <source>
        <dbReference type="ARBA" id="ARBA00004141"/>
    </source>
</evidence>
<dbReference type="GO" id="GO:0015297">
    <property type="term" value="F:antiporter activity"/>
    <property type="evidence" value="ECO:0007669"/>
    <property type="project" value="InterPro"/>
</dbReference>
<feature type="transmembrane region" description="Helical" evidence="6">
    <location>
        <begin position="358"/>
        <end position="380"/>
    </location>
</feature>
<evidence type="ECO:0000256" key="7">
    <source>
        <dbReference type="SAM" id="MobiDB-lite"/>
    </source>
</evidence>
<dbReference type="OrthoDB" id="2126698at2759"/>
<organism evidence="8 9">
    <name type="scientific">Oryzias javanicus</name>
    <name type="common">Javanese ricefish</name>
    <name type="synonym">Aplocheilus javanicus</name>
    <dbReference type="NCBI Taxonomy" id="123683"/>
    <lineage>
        <taxon>Eukaryota</taxon>
        <taxon>Metazoa</taxon>
        <taxon>Chordata</taxon>
        <taxon>Craniata</taxon>
        <taxon>Vertebrata</taxon>
        <taxon>Euteleostomi</taxon>
        <taxon>Actinopterygii</taxon>
        <taxon>Neopterygii</taxon>
        <taxon>Teleostei</taxon>
        <taxon>Neoteleostei</taxon>
        <taxon>Acanthomorphata</taxon>
        <taxon>Ovalentaria</taxon>
        <taxon>Atherinomorphae</taxon>
        <taxon>Beloniformes</taxon>
        <taxon>Adrianichthyidae</taxon>
        <taxon>Oryziinae</taxon>
        <taxon>Oryzias</taxon>
    </lineage>
</organism>
<dbReference type="EMBL" id="CM012450">
    <property type="protein sequence ID" value="RVE63875.1"/>
    <property type="molecule type" value="Genomic_DNA"/>
</dbReference>
<proteinExistence type="inferred from homology"/>
<reference evidence="8 9" key="2">
    <citation type="submission" date="2019-01" db="EMBL/GenBank/DDBJ databases">
        <title>A chromosome length genome reference of the Java medaka (oryzias javanicus).</title>
        <authorList>
            <person name="Herpin A."/>
            <person name="Takehana Y."/>
            <person name="Naruse K."/>
            <person name="Ansai S."/>
            <person name="Kawaguchi M."/>
        </authorList>
    </citation>
    <scope>NUCLEOTIDE SEQUENCE [LARGE SCALE GENOMIC DNA]</scope>
    <source>
        <strain evidence="8">RS831</strain>
        <tissue evidence="8">Whole body</tissue>
    </source>
</reference>
<dbReference type="GO" id="GO:0042910">
    <property type="term" value="F:xenobiotic transmembrane transporter activity"/>
    <property type="evidence" value="ECO:0007669"/>
    <property type="project" value="InterPro"/>
</dbReference>
<feature type="compositionally biased region" description="Basic and acidic residues" evidence="7">
    <location>
        <begin position="556"/>
        <end position="574"/>
    </location>
</feature>
<evidence type="ECO:0000313" key="8">
    <source>
        <dbReference type="EMBL" id="RVE63875.1"/>
    </source>
</evidence>
<feature type="transmembrane region" description="Helical" evidence="6">
    <location>
        <begin position="400"/>
        <end position="426"/>
    </location>
</feature>
<dbReference type="InterPro" id="IPR002528">
    <property type="entry name" value="MATE_fam"/>
</dbReference>
<comment type="similarity">
    <text evidence="2 6">Belongs to the multi antimicrobial extrusion (MATE) (TC 2.A.66.1) family.</text>
</comment>
<feature type="transmembrane region" description="Helical" evidence="6">
    <location>
        <begin position="323"/>
        <end position="346"/>
    </location>
</feature>
<dbReference type="OMA" id="AHLYVMA"/>
<dbReference type="GO" id="GO:0016020">
    <property type="term" value="C:membrane"/>
    <property type="evidence" value="ECO:0007669"/>
    <property type="project" value="UniProtKB-SubCell"/>
</dbReference>